<comment type="catalytic activity">
    <reaction evidence="3">
        <text>an (S)-2-haloacid + H2O = a (2R)-2-hydroxycarboxylate + a halide anion + H(+)</text>
        <dbReference type="Rhea" id="RHEA:11192"/>
        <dbReference type="ChEBI" id="CHEBI:15377"/>
        <dbReference type="ChEBI" id="CHEBI:15378"/>
        <dbReference type="ChEBI" id="CHEBI:16042"/>
        <dbReference type="ChEBI" id="CHEBI:58314"/>
        <dbReference type="ChEBI" id="CHEBI:137405"/>
        <dbReference type="EC" id="3.8.1.2"/>
    </reaction>
</comment>
<sequence length="250" mass="28047">MSIKGIVFDAYGTLYDVQTVSAVTDKAFPGFGDYITQVWRMKQLEYTWLRTMMGDYQDFWACTRDALSYTLKTIGLTADQKHFDEIAEAYNNLKPYPDAKEALMALQGYRLAILSNGSPGMLDALTRNSGLDKHLETWISVDPVKAFKPDMRAYEPVHAQMGLARDEVLFVSSNGFDVCGAKRFGFRVARIERVTPKALNKEIRDASVISPSTMFKATRMRIEDIGHGPDHVVASLKELPTVLETMENAA</sequence>
<dbReference type="PANTHER" id="PTHR43316">
    <property type="entry name" value="HYDROLASE, HALOACID DELAHOGENASE-RELATED"/>
    <property type="match status" value="1"/>
</dbReference>
<dbReference type="EMBL" id="UIGB01000001">
    <property type="protein sequence ID" value="SUU83330.1"/>
    <property type="molecule type" value="Genomic_DNA"/>
</dbReference>
<reference evidence="4 5" key="1">
    <citation type="submission" date="2018-06" db="EMBL/GenBank/DDBJ databases">
        <authorList>
            <consortium name="Pathogen Informatics"/>
            <person name="Doyle S."/>
        </authorList>
    </citation>
    <scope>NUCLEOTIDE SEQUENCE [LARGE SCALE GENOMIC DNA]</scope>
    <source>
        <strain evidence="4 5">NCTC12722</strain>
    </source>
</reference>
<dbReference type="EC" id="3.8.1.2" evidence="3"/>
<dbReference type="NCBIfam" id="TIGR01493">
    <property type="entry name" value="HAD-SF-IA-v2"/>
    <property type="match status" value="1"/>
</dbReference>
<evidence type="ECO:0000256" key="3">
    <source>
        <dbReference type="RuleBase" id="RU368077"/>
    </source>
</evidence>
<dbReference type="CDD" id="cd02588">
    <property type="entry name" value="HAD_L2-DEX"/>
    <property type="match status" value="1"/>
</dbReference>
<dbReference type="SFLD" id="SFLDG01129">
    <property type="entry name" value="C1.5:_HAD__Beta-PGM__Phosphata"/>
    <property type="match status" value="1"/>
</dbReference>
<evidence type="ECO:0000256" key="1">
    <source>
        <dbReference type="ARBA" id="ARBA00008106"/>
    </source>
</evidence>
<dbReference type="OrthoDB" id="7989657at2"/>
<protein>
    <recommendedName>
        <fullName evidence="3">(S)-2-haloacid dehalogenase</fullName>
        <ecNumber evidence="3">3.8.1.2</ecNumber>
    </recommendedName>
    <alternativeName>
        <fullName evidence="3">2-haloalkanoic acid dehalogenase</fullName>
    </alternativeName>
    <alternativeName>
        <fullName evidence="3">Halocarboxylic acid halidohydrolase</fullName>
    </alternativeName>
    <alternativeName>
        <fullName evidence="3">L-2-haloacid dehalogenase</fullName>
    </alternativeName>
</protein>
<dbReference type="PRINTS" id="PR00413">
    <property type="entry name" value="HADHALOGNASE"/>
</dbReference>
<evidence type="ECO:0000313" key="4">
    <source>
        <dbReference type="EMBL" id="SUU83330.1"/>
    </source>
</evidence>
<dbReference type="NCBIfam" id="TIGR01428">
    <property type="entry name" value="HAD_type_II"/>
    <property type="match status" value="1"/>
</dbReference>
<dbReference type="SUPFAM" id="SSF56784">
    <property type="entry name" value="HAD-like"/>
    <property type="match status" value="1"/>
</dbReference>
<dbReference type="Gene3D" id="3.40.50.1000">
    <property type="entry name" value="HAD superfamily/HAD-like"/>
    <property type="match status" value="1"/>
</dbReference>
<dbReference type="SFLD" id="SFLDS00003">
    <property type="entry name" value="Haloacid_Dehalogenase"/>
    <property type="match status" value="1"/>
</dbReference>
<evidence type="ECO:0000256" key="2">
    <source>
        <dbReference type="ARBA" id="ARBA00022801"/>
    </source>
</evidence>
<dbReference type="Pfam" id="PF00702">
    <property type="entry name" value="Hydrolase"/>
    <property type="match status" value="1"/>
</dbReference>
<dbReference type="PANTHER" id="PTHR43316:SF3">
    <property type="entry name" value="HALOACID DEHALOGENASE, TYPE II (AFU_ORTHOLOGUE AFUA_2G07750)-RELATED"/>
    <property type="match status" value="1"/>
</dbReference>
<comment type="similarity">
    <text evidence="1 3">Belongs to the HAD-like hydrolase superfamily. S-2-haloalkanoic acid dehalogenase family.</text>
</comment>
<gene>
    <name evidence="4" type="primary">dhlB_1</name>
    <name evidence="4" type="ORF">NCTC12722_00493</name>
</gene>
<name>A0A380W385_AFIFE</name>
<dbReference type="InterPro" id="IPR006328">
    <property type="entry name" value="2-HAD"/>
</dbReference>
<dbReference type="InterPro" id="IPR036412">
    <property type="entry name" value="HAD-like_sf"/>
</dbReference>
<evidence type="ECO:0000313" key="5">
    <source>
        <dbReference type="Proteomes" id="UP000254343"/>
    </source>
</evidence>
<dbReference type="Gene3D" id="1.10.150.240">
    <property type="entry name" value="Putative phosphatase, domain 2"/>
    <property type="match status" value="1"/>
</dbReference>
<accession>A0A380W385</accession>
<dbReference type="NCBIfam" id="TIGR01549">
    <property type="entry name" value="HAD-SF-IA-v1"/>
    <property type="match status" value="1"/>
</dbReference>
<dbReference type="Proteomes" id="UP000254343">
    <property type="component" value="Unassembled WGS sequence"/>
</dbReference>
<dbReference type="InterPro" id="IPR006439">
    <property type="entry name" value="HAD-SF_hydro_IA"/>
</dbReference>
<proteinExistence type="inferred from homology"/>
<dbReference type="SFLD" id="SFLDF00045">
    <property type="entry name" value="2-haloacid_dehalogenase"/>
    <property type="match status" value="1"/>
</dbReference>
<dbReference type="RefSeq" id="WP_002718110.1">
    <property type="nucleotide sequence ID" value="NZ_UFSI01000001.1"/>
</dbReference>
<comment type="function">
    <text evidence="3">Catalyzes the hydrolytic dehalogenation of small (S)-2-haloalkanoic acids to yield the corresponding (R)-2-hydroxyalkanoic acids.</text>
</comment>
<keyword evidence="2 3" id="KW-0378">Hydrolase</keyword>
<organism evidence="4 5">
    <name type="scientific">Afipia felis</name>
    <name type="common">Cat scratch disease bacillus</name>
    <dbReference type="NCBI Taxonomy" id="1035"/>
    <lineage>
        <taxon>Bacteria</taxon>
        <taxon>Pseudomonadati</taxon>
        <taxon>Pseudomonadota</taxon>
        <taxon>Alphaproteobacteria</taxon>
        <taxon>Hyphomicrobiales</taxon>
        <taxon>Nitrobacteraceae</taxon>
        <taxon>Afipia</taxon>
    </lineage>
</organism>
<dbReference type="AlphaFoldDB" id="A0A380W385"/>
<dbReference type="InterPro" id="IPR051540">
    <property type="entry name" value="S-2-haloacid_dehalogenase"/>
</dbReference>
<dbReference type="GO" id="GO:0018784">
    <property type="term" value="F:(S)-2-haloacid dehalogenase activity"/>
    <property type="evidence" value="ECO:0007669"/>
    <property type="project" value="UniProtKB-UniRule"/>
</dbReference>
<dbReference type="SFLD" id="SFLDG01135">
    <property type="entry name" value="C1.5.6:_HAD__Beta-PGM__Phospha"/>
    <property type="match status" value="1"/>
</dbReference>
<dbReference type="InterPro" id="IPR023198">
    <property type="entry name" value="PGP-like_dom2"/>
</dbReference>
<dbReference type="InterPro" id="IPR023214">
    <property type="entry name" value="HAD_sf"/>
</dbReference>